<feature type="region of interest" description="Disordered" evidence="2">
    <location>
        <begin position="164"/>
        <end position="227"/>
    </location>
</feature>
<dbReference type="PANTHER" id="PTHR39610:SF2">
    <property type="entry name" value="BZIP DOMAIN-CONTAINING PROTEIN"/>
    <property type="match status" value="1"/>
</dbReference>
<name>A0ABR3PIA3_9PEZI</name>
<feature type="compositionally biased region" description="Polar residues" evidence="2">
    <location>
        <begin position="279"/>
        <end position="295"/>
    </location>
</feature>
<accession>A0ABR3PIA3</accession>
<evidence type="ECO:0000313" key="3">
    <source>
        <dbReference type="EMBL" id="KAL1305466.1"/>
    </source>
</evidence>
<comment type="caution">
    <text evidence="3">The sequence shown here is derived from an EMBL/GenBank/DDBJ whole genome shotgun (WGS) entry which is preliminary data.</text>
</comment>
<protein>
    <submittedName>
        <fullName evidence="3">Uncharacterized protein</fullName>
    </submittedName>
</protein>
<dbReference type="PANTHER" id="PTHR39610">
    <property type="entry name" value="BZIP DOMAIN-CONTAINING PROTEIN-RELATED"/>
    <property type="match status" value="1"/>
</dbReference>
<feature type="compositionally biased region" description="Polar residues" evidence="2">
    <location>
        <begin position="169"/>
        <end position="189"/>
    </location>
</feature>
<feature type="region of interest" description="Disordered" evidence="2">
    <location>
        <begin position="1"/>
        <end position="73"/>
    </location>
</feature>
<proteinExistence type="predicted"/>
<feature type="coiled-coil region" evidence="1">
    <location>
        <begin position="115"/>
        <end position="142"/>
    </location>
</feature>
<sequence>MAPDLNSLPHSPPPSVPIVPAMNSSSVPVPIPTEPANINTPPSPHSPSLSSLQAAASINAGIRNSPDRNSPRFERRRSSLMMNIHLNDPSVPGPGEMNPQHHRAPSLGEIHQQLENEQEAQVNRLLQMIRSQQAQINSLQTANPSSPSDGTSQALLLAQSSSAIDSGSALRTPSIGTGLNTRTQSASTNSSRQRPMSLSRQSSSRLSATGVGGPQSDSQSPMLRPLSMTYDPQREDWLLGGVRDESAFYQAETQMLTRENQMLKQRIRDLERQLGDTAASPSSHSAVTSHLTNAVSPLASPPIIPESQPQP</sequence>
<dbReference type="Proteomes" id="UP001562354">
    <property type="component" value="Unassembled WGS sequence"/>
</dbReference>
<dbReference type="EMBL" id="JBFMKM010000007">
    <property type="protein sequence ID" value="KAL1305466.1"/>
    <property type="molecule type" value="Genomic_DNA"/>
</dbReference>
<feature type="region of interest" description="Disordered" evidence="2">
    <location>
        <begin position="274"/>
        <end position="311"/>
    </location>
</feature>
<feature type="compositionally biased region" description="Low complexity" evidence="2">
    <location>
        <begin position="190"/>
        <end position="207"/>
    </location>
</feature>
<evidence type="ECO:0000256" key="1">
    <source>
        <dbReference type="SAM" id="Coils"/>
    </source>
</evidence>
<evidence type="ECO:0000313" key="4">
    <source>
        <dbReference type="Proteomes" id="UP001562354"/>
    </source>
</evidence>
<keyword evidence="4" id="KW-1185">Reference proteome</keyword>
<reference evidence="3 4" key="1">
    <citation type="submission" date="2024-07" db="EMBL/GenBank/DDBJ databases">
        <title>Draft sequence of the Neodothiora populina.</title>
        <authorList>
            <person name="Drown D.D."/>
            <person name="Schuette U.S."/>
            <person name="Buechlein A.B."/>
            <person name="Rusch D.R."/>
            <person name="Winton L.W."/>
            <person name="Adams G.A."/>
        </authorList>
    </citation>
    <scope>NUCLEOTIDE SEQUENCE [LARGE SCALE GENOMIC DNA]</scope>
    <source>
        <strain evidence="3 4">CPC 39397</strain>
    </source>
</reference>
<organism evidence="3 4">
    <name type="scientific">Neodothiora populina</name>
    <dbReference type="NCBI Taxonomy" id="2781224"/>
    <lineage>
        <taxon>Eukaryota</taxon>
        <taxon>Fungi</taxon>
        <taxon>Dikarya</taxon>
        <taxon>Ascomycota</taxon>
        <taxon>Pezizomycotina</taxon>
        <taxon>Dothideomycetes</taxon>
        <taxon>Dothideomycetidae</taxon>
        <taxon>Dothideales</taxon>
        <taxon>Dothioraceae</taxon>
        <taxon>Neodothiora</taxon>
    </lineage>
</organism>
<feature type="compositionally biased region" description="Pro residues" evidence="2">
    <location>
        <begin position="299"/>
        <end position="311"/>
    </location>
</feature>
<feature type="compositionally biased region" description="Low complexity" evidence="2">
    <location>
        <begin position="46"/>
        <end position="57"/>
    </location>
</feature>
<evidence type="ECO:0000256" key="2">
    <source>
        <dbReference type="SAM" id="MobiDB-lite"/>
    </source>
</evidence>
<dbReference type="GeneID" id="95976047"/>
<keyword evidence="1" id="KW-0175">Coiled coil</keyword>
<gene>
    <name evidence="3" type="ORF">AAFC00_002345</name>
</gene>
<dbReference type="RefSeq" id="XP_069201739.1">
    <property type="nucleotide sequence ID" value="XM_069341648.1"/>
</dbReference>